<name>Q9JY85_NEIMB</name>
<keyword evidence="3" id="KW-1185">Reference proteome</keyword>
<protein>
    <submittedName>
        <fullName evidence="2">Uncharacterized protein</fullName>
    </submittedName>
</protein>
<accession>Q9JY85</accession>
<evidence type="ECO:0000313" key="2">
    <source>
        <dbReference type="EMBL" id="AAF42043.1"/>
    </source>
</evidence>
<reference evidence="2 3" key="1">
    <citation type="journal article" date="2000" name="Science">
        <title>Complete genome sequence of Neisseria meningitidis serogroup B strain MC58.</title>
        <authorList>
            <person name="Tettelin H."/>
            <person name="Saunders N.J."/>
            <person name="Heidelberg J."/>
            <person name="Jeffries A.C."/>
            <person name="Nelson K.E."/>
            <person name="Eisen J.A."/>
            <person name="Ketchum K.A."/>
            <person name="Hood D.W."/>
            <person name="Peden J.F."/>
            <person name="Dodson R.J."/>
            <person name="Nelson W.C."/>
            <person name="Gwinn M.L."/>
            <person name="DeBoy R."/>
            <person name="Peterson J.D."/>
            <person name="Hickey E.K."/>
            <person name="Haft D.H."/>
            <person name="Salzberg S.L."/>
            <person name="White O."/>
            <person name="Fleischmann R.D."/>
            <person name="Dougherty B.A."/>
            <person name="Mason T."/>
            <person name="Ciecko A."/>
            <person name="Parksey D.S."/>
            <person name="Blair E."/>
            <person name="Cittone H."/>
            <person name="Clark E.B."/>
            <person name="Cotton M.D."/>
            <person name="Utterback T.R."/>
            <person name="Khouri H."/>
            <person name="Qin H."/>
            <person name="Vamathevan J."/>
            <person name="Gill J."/>
            <person name="Scarlato V."/>
            <person name="Masignani V."/>
            <person name="Pizza M."/>
            <person name="Grandi G."/>
            <person name="Sun L."/>
            <person name="Smith H.O."/>
            <person name="Fraser C.M."/>
            <person name="Moxon E.R."/>
            <person name="Rappuoli R."/>
            <person name="Venter J.C."/>
        </authorList>
    </citation>
    <scope>NUCLEOTIDE SEQUENCE [LARGE SCALE GENOMIC DNA]</scope>
    <source>
        <strain evidence="3">ATCC BAA-335 / MC58</strain>
    </source>
</reference>
<dbReference type="HOGENOM" id="CLU_852134_0_0_4"/>
<dbReference type="STRING" id="122586.NMB1695"/>
<feature type="region of interest" description="Disordered" evidence="1">
    <location>
        <begin position="274"/>
        <end position="293"/>
    </location>
</feature>
<dbReference type="AlphaFoldDB" id="Q9JY85"/>
<dbReference type="InParanoid" id="Q9JY85"/>
<dbReference type="EMBL" id="AE002098">
    <property type="protein sequence ID" value="AAF42043.1"/>
    <property type="molecule type" value="Genomic_DNA"/>
</dbReference>
<evidence type="ECO:0000313" key="3">
    <source>
        <dbReference type="Proteomes" id="UP000000425"/>
    </source>
</evidence>
<dbReference type="PIR" id="A81052">
    <property type="entry name" value="A81052"/>
</dbReference>
<dbReference type="Proteomes" id="UP000000425">
    <property type="component" value="Chromosome"/>
</dbReference>
<sequence>MELQQRTLTIGLGNDIAVQTEGVGFIRGQLVADHAEINSVFKVVVKAALIVVKTLFADGYPHAIFQRFLMPDNRNRQHRADKAVGLVGIADDAEIRIAFCLISNAFFFTELIIGIGCGKADCGHFFVVFAAGSASVHKVSDFQNEFAVKPFAGKQHPHQYIGNHAGINRPPIISPQPCQQSGKRPVDYKKYAPNLRYPAGIAHGFFRQVGLLQPRKFFNHRLPGKQAAAEHRQHHQIDEDGIPIHRIMPPEHQYCGKKQCNKQSRITLLGQFGSQGAQQPQPAHRRRQPNKPARLPAVYSGLTKTSTALPRLAVLSAASSPCPDFC</sequence>
<evidence type="ECO:0000256" key="1">
    <source>
        <dbReference type="SAM" id="MobiDB-lite"/>
    </source>
</evidence>
<dbReference type="KEGG" id="nme:NMB1695"/>
<proteinExistence type="predicted"/>
<dbReference type="PaxDb" id="122586-NMB1695"/>
<gene>
    <name evidence="2" type="ordered locus">NMB1695</name>
</gene>
<organism evidence="2 3">
    <name type="scientific">Neisseria meningitidis serogroup B (strain ATCC BAA-335 / MC58)</name>
    <dbReference type="NCBI Taxonomy" id="122586"/>
    <lineage>
        <taxon>Bacteria</taxon>
        <taxon>Pseudomonadati</taxon>
        <taxon>Pseudomonadota</taxon>
        <taxon>Betaproteobacteria</taxon>
        <taxon>Neisseriales</taxon>
        <taxon>Neisseriaceae</taxon>
        <taxon>Neisseria</taxon>
    </lineage>
</organism>